<reference evidence="1 2" key="1">
    <citation type="submission" date="2016-03" db="EMBL/GenBank/DDBJ databases">
        <title>Complete genome sequence of a novel chlorpyrifos degrading bacterium, Cupriavidus nantongensis sp. X1.</title>
        <authorList>
            <person name="Fang L."/>
        </authorList>
    </citation>
    <scope>NUCLEOTIDE SEQUENCE [LARGE SCALE GENOMIC DNA]</scope>
    <source>
        <strain evidence="1 2">X1</strain>
    </source>
</reference>
<accession>A0A142JSM6</accession>
<protein>
    <submittedName>
        <fullName evidence="1">Uncharacterized protein</fullName>
    </submittedName>
</protein>
<evidence type="ECO:0000313" key="2">
    <source>
        <dbReference type="Proteomes" id="UP000075238"/>
    </source>
</evidence>
<dbReference type="AlphaFoldDB" id="A0A142JSM6"/>
<dbReference type="EMBL" id="CP014845">
    <property type="protein sequence ID" value="AMR81088.1"/>
    <property type="molecule type" value="Genomic_DNA"/>
</dbReference>
<name>A0A142JSM6_9BURK</name>
<evidence type="ECO:0000313" key="1">
    <source>
        <dbReference type="EMBL" id="AMR81088.1"/>
    </source>
</evidence>
<organism evidence="1 2">
    <name type="scientific">Cupriavidus nantongensis</name>
    <dbReference type="NCBI Taxonomy" id="1796606"/>
    <lineage>
        <taxon>Bacteria</taxon>
        <taxon>Pseudomonadati</taxon>
        <taxon>Pseudomonadota</taxon>
        <taxon>Betaproteobacteria</taxon>
        <taxon>Burkholderiales</taxon>
        <taxon>Burkholderiaceae</taxon>
        <taxon>Cupriavidus</taxon>
    </lineage>
</organism>
<sequence>MVDSAQGGAKAFAIANREKEEAVKREWAAVLAVMVARDAGRYSPCLQRFSANAPRAWRLQA</sequence>
<proteinExistence type="predicted"/>
<keyword evidence="2" id="KW-1185">Reference proteome</keyword>
<dbReference type="KEGG" id="cnan:A2G96_25090"/>
<dbReference type="Proteomes" id="UP000075238">
    <property type="component" value="Chromosome 2"/>
</dbReference>
<gene>
    <name evidence="1" type="ORF">A2G96_25090</name>
</gene>